<reference evidence="2 3" key="1">
    <citation type="journal article" date="2019" name="Int. J. Syst. Evol. Microbiol.">
        <title>The Global Catalogue of Microorganisms (GCM) 10K type strain sequencing project: providing services to taxonomists for standard genome sequencing and annotation.</title>
        <authorList>
            <consortium name="The Broad Institute Genomics Platform"/>
            <consortium name="The Broad Institute Genome Sequencing Center for Infectious Disease"/>
            <person name="Wu L."/>
            <person name="Ma J."/>
        </authorList>
    </citation>
    <scope>NUCLEOTIDE SEQUENCE [LARGE SCALE GENOMIC DNA]</scope>
    <source>
        <strain evidence="2 3">JCM 15900</strain>
    </source>
</reference>
<dbReference type="Proteomes" id="UP001500984">
    <property type="component" value="Unassembled WGS sequence"/>
</dbReference>
<feature type="transmembrane region" description="Helical" evidence="1">
    <location>
        <begin position="50"/>
        <end position="69"/>
    </location>
</feature>
<sequence>MKNRLRTVFRVLFTLAILVFLLLAFVLVFSQVVGLVIARPALITGASDLLLQPSIIAAICVGLLGFAYYNTTEGRKDS</sequence>
<proteinExistence type="predicted"/>
<accession>A0ABN2WN71</accession>
<gene>
    <name evidence="2" type="ORF">GCM10009823_13450</name>
</gene>
<evidence type="ECO:0000256" key="1">
    <source>
        <dbReference type="SAM" id="Phobius"/>
    </source>
</evidence>
<comment type="caution">
    <text evidence="2">The sequence shown here is derived from an EMBL/GenBank/DDBJ whole genome shotgun (WGS) entry which is preliminary data.</text>
</comment>
<name>A0ABN2WN71_9MICO</name>
<dbReference type="EMBL" id="BAAAPZ010000004">
    <property type="protein sequence ID" value="GAA2094438.1"/>
    <property type="molecule type" value="Genomic_DNA"/>
</dbReference>
<keyword evidence="3" id="KW-1185">Reference proteome</keyword>
<evidence type="ECO:0000313" key="3">
    <source>
        <dbReference type="Proteomes" id="UP001500984"/>
    </source>
</evidence>
<keyword evidence="1" id="KW-0472">Membrane</keyword>
<dbReference type="RefSeq" id="WP_344336465.1">
    <property type="nucleotide sequence ID" value="NZ_BAAAPZ010000004.1"/>
</dbReference>
<keyword evidence="1" id="KW-1133">Transmembrane helix</keyword>
<evidence type="ECO:0000313" key="2">
    <source>
        <dbReference type="EMBL" id="GAA2094438.1"/>
    </source>
</evidence>
<organism evidence="2 3">
    <name type="scientific">Brevibacterium salitolerans</name>
    <dbReference type="NCBI Taxonomy" id="1403566"/>
    <lineage>
        <taxon>Bacteria</taxon>
        <taxon>Bacillati</taxon>
        <taxon>Actinomycetota</taxon>
        <taxon>Actinomycetes</taxon>
        <taxon>Micrococcales</taxon>
        <taxon>Brevibacteriaceae</taxon>
        <taxon>Brevibacterium</taxon>
    </lineage>
</organism>
<protein>
    <submittedName>
        <fullName evidence="2">Uncharacterized protein</fullName>
    </submittedName>
</protein>
<keyword evidence="1" id="KW-0812">Transmembrane</keyword>